<dbReference type="InterPro" id="IPR020847">
    <property type="entry name" value="AP_endonuclease_F1_BS"/>
</dbReference>
<dbReference type="EMBL" id="PGEX01000001">
    <property type="protein sequence ID" value="PJJ41015.1"/>
    <property type="molecule type" value="Genomic_DNA"/>
</dbReference>
<dbReference type="RefSeq" id="WP_100425032.1">
    <property type="nucleotide sequence ID" value="NZ_JAQXKX010000056.1"/>
</dbReference>
<evidence type="ECO:0000259" key="1">
    <source>
        <dbReference type="Pfam" id="PF03372"/>
    </source>
</evidence>
<dbReference type="OrthoDB" id="9803914at2"/>
<dbReference type="GO" id="GO:0004519">
    <property type="term" value="F:endonuclease activity"/>
    <property type="evidence" value="ECO:0007669"/>
    <property type="project" value="InterPro"/>
</dbReference>
<keyword evidence="3" id="KW-1185">Reference proteome</keyword>
<protein>
    <recommendedName>
        <fullName evidence="1">Endonuclease/exonuclease/phosphatase domain-containing protein</fullName>
    </recommendedName>
</protein>
<dbReference type="Proteomes" id="UP000231134">
    <property type="component" value="Unassembled WGS sequence"/>
</dbReference>
<name>A0A2M9A5L6_9BACT</name>
<organism evidence="2 3">
    <name type="scientific">Hallerella succinigenes</name>
    <dbReference type="NCBI Taxonomy" id="1896222"/>
    <lineage>
        <taxon>Bacteria</taxon>
        <taxon>Pseudomonadati</taxon>
        <taxon>Fibrobacterota</taxon>
        <taxon>Fibrobacteria</taxon>
        <taxon>Fibrobacterales</taxon>
        <taxon>Fibrobacteraceae</taxon>
        <taxon>Hallerella</taxon>
    </lineage>
</organism>
<dbReference type="GO" id="GO:0006281">
    <property type="term" value="P:DNA repair"/>
    <property type="evidence" value="ECO:0007669"/>
    <property type="project" value="InterPro"/>
</dbReference>
<dbReference type="PROSITE" id="PS00726">
    <property type="entry name" value="AP_NUCLEASE_F1_1"/>
    <property type="match status" value="1"/>
</dbReference>
<dbReference type="GO" id="GO:0003677">
    <property type="term" value="F:DNA binding"/>
    <property type="evidence" value="ECO:0007669"/>
    <property type="project" value="InterPro"/>
</dbReference>
<dbReference type="Gene3D" id="3.60.10.10">
    <property type="entry name" value="Endonuclease/exonuclease/phosphatase"/>
    <property type="match status" value="1"/>
</dbReference>
<dbReference type="Pfam" id="PF03372">
    <property type="entry name" value="Exo_endo_phos"/>
    <property type="match status" value="1"/>
</dbReference>
<sequence>MRLVSWNVAGIRACIKKGLPDFLAKIDADVFCMQEVKAEMNQIDFHPEGYKEYLYPAKRKGFLFNRL</sequence>
<dbReference type="SUPFAM" id="SSF56219">
    <property type="entry name" value="DNase I-like"/>
    <property type="match status" value="1"/>
</dbReference>
<dbReference type="InterPro" id="IPR005135">
    <property type="entry name" value="Endo/exonuclease/phosphatase"/>
</dbReference>
<dbReference type="InterPro" id="IPR036691">
    <property type="entry name" value="Endo/exonu/phosph_ase_sf"/>
</dbReference>
<reference evidence="2 3" key="1">
    <citation type="submission" date="2017-11" db="EMBL/GenBank/DDBJ databases">
        <title>Animal gut microbial communities from fecal samples from Wisconsin, USA.</title>
        <authorList>
            <person name="Neumann A."/>
        </authorList>
    </citation>
    <scope>NUCLEOTIDE SEQUENCE [LARGE SCALE GENOMIC DNA]</scope>
    <source>
        <strain evidence="2 3">UWS3</strain>
    </source>
</reference>
<proteinExistence type="predicted"/>
<feature type="domain" description="Endonuclease/exonuclease/phosphatase" evidence="1">
    <location>
        <begin position="4"/>
        <end position="52"/>
    </location>
</feature>
<accession>A0A2M9A5L6</accession>
<dbReference type="AlphaFoldDB" id="A0A2M9A5L6"/>
<evidence type="ECO:0000313" key="2">
    <source>
        <dbReference type="EMBL" id="PJJ41015.1"/>
    </source>
</evidence>
<gene>
    <name evidence="2" type="ORF">BGX16_0969</name>
</gene>
<comment type="caution">
    <text evidence="2">The sequence shown here is derived from an EMBL/GenBank/DDBJ whole genome shotgun (WGS) entry which is preliminary data.</text>
</comment>
<evidence type="ECO:0000313" key="3">
    <source>
        <dbReference type="Proteomes" id="UP000231134"/>
    </source>
</evidence>